<dbReference type="EMBL" id="JAOQKJ010000001">
    <property type="protein sequence ID" value="MCU6742935.1"/>
    <property type="molecule type" value="Genomic_DNA"/>
</dbReference>
<evidence type="ECO:0000256" key="1">
    <source>
        <dbReference type="SAM" id="SignalP"/>
    </source>
</evidence>
<organism evidence="2 3">
    <name type="scientific">Suilimivivens aceti</name>
    <dbReference type="NCBI Taxonomy" id="2981774"/>
    <lineage>
        <taxon>Bacteria</taxon>
        <taxon>Bacillati</taxon>
        <taxon>Bacillota</taxon>
        <taxon>Clostridia</taxon>
        <taxon>Lachnospirales</taxon>
        <taxon>Lachnospiraceae</taxon>
        <taxon>Suilimivivens</taxon>
    </lineage>
</organism>
<dbReference type="Proteomes" id="UP001652432">
    <property type="component" value="Unassembled WGS sequence"/>
</dbReference>
<comment type="caution">
    <text evidence="2">The sequence shown here is derived from an EMBL/GenBank/DDBJ whole genome shotgun (WGS) entry which is preliminary data.</text>
</comment>
<gene>
    <name evidence="2" type="ORF">OCV77_00205</name>
</gene>
<reference evidence="2 3" key="1">
    <citation type="journal article" date="2021" name="ISME Commun">
        <title>Automated analysis of genomic sequences facilitates high-throughput and comprehensive description of bacteria.</title>
        <authorList>
            <person name="Hitch T.C.A."/>
        </authorList>
    </citation>
    <scope>NUCLEOTIDE SEQUENCE [LARGE SCALE GENOMIC DNA]</scope>
    <source>
        <strain evidence="2 3">Sanger_18</strain>
    </source>
</reference>
<evidence type="ECO:0000313" key="2">
    <source>
        <dbReference type="EMBL" id="MCU6742935.1"/>
    </source>
</evidence>
<dbReference type="PROSITE" id="PS51257">
    <property type="entry name" value="PROKAR_LIPOPROTEIN"/>
    <property type="match status" value="1"/>
</dbReference>
<keyword evidence="3" id="KW-1185">Reference proteome</keyword>
<name>A0ABT2SY53_9FIRM</name>
<protein>
    <submittedName>
        <fullName evidence="2">Uncharacterized protein</fullName>
    </submittedName>
</protein>
<proteinExistence type="predicted"/>
<keyword evidence="1" id="KW-0732">Signal</keyword>
<feature type="signal peptide" evidence="1">
    <location>
        <begin position="1"/>
        <end position="21"/>
    </location>
</feature>
<feature type="chain" id="PRO_5046192071" evidence="1">
    <location>
        <begin position="22"/>
        <end position="233"/>
    </location>
</feature>
<accession>A0ABT2SY53</accession>
<evidence type="ECO:0000313" key="3">
    <source>
        <dbReference type="Proteomes" id="UP001652432"/>
    </source>
</evidence>
<dbReference type="RefSeq" id="WP_262572228.1">
    <property type="nucleotide sequence ID" value="NZ_JAOQKJ010000001.1"/>
</dbReference>
<sequence length="233" mass="24926">MKKKILAVVLAGVMAMSMLTACGGSAETAETTETADVETTEDAASDEACSDETFATLQDNYAVMVDAYNQVKDLYESDEIAGDAEIEDLMNQAADVINEMGEISQDTITEADAETLNGAMMDILDGLSGIVDAMEVNGDGESTADEACSDETFAALQDNYATLTDVYNTVYDAYMSDEIEQNDEIENALAQTADIINEMGEISQDTITELDAETLNDTMLTLLDVLDAVVDAM</sequence>